<accession>A0ACB8SEP9</accession>
<dbReference type="Proteomes" id="UP000814140">
    <property type="component" value="Unassembled WGS sequence"/>
</dbReference>
<protein>
    <submittedName>
        <fullName evidence="1">Uncharacterized protein</fullName>
    </submittedName>
</protein>
<evidence type="ECO:0000313" key="1">
    <source>
        <dbReference type="EMBL" id="KAI0054657.1"/>
    </source>
</evidence>
<gene>
    <name evidence="1" type="ORF">BV25DRAFT_1922492</name>
</gene>
<sequence length="183" mass="20879">MSADAQCSDTRNGRHYKSGESEVNASAWHTITFFLYTSVVSTCMYSRLEPATRSDRAVAVASLVLRFWRFVIRQAYEAVNRSIPLADLAVTHNHLDGEPLLPRPEECGHNLYYGTNGLLREDEAQVLCAYIHILHGRSNHALANDLNTFLCFQFAENALVRFLSDRRFLDNDDLDLDDDDYYP</sequence>
<organism evidence="1 2">
    <name type="scientific">Artomyces pyxidatus</name>
    <dbReference type="NCBI Taxonomy" id="48021"/>
    <lineage>
        <taxon>Eukaryota</taxon>
        <taxon>Fungi</taxon>
        <taxon>Dikarya</taxon>
        <taxon>Basidiomycota</taxon>
        <taxon>Agaricomycotina</taxon>
        <taxon>Agaricomycetes</taxon>
        <taxon>Russulales</taxon>
        <taxon>Auriscalpiaceae</taxon>
        <taxon>Artomyces</taxon>
    </lineage>
</organism>
<reference evidence="1" key="1">
    <citation type="submission" date="2021-03" db="EMBL/GenBank/DDBJ databases">
        <authorList>
            <consortium name="DOE Joint Genome Institute"/>
            <person name="Ahrendt S."/>
            <person name="Looney B.P."/>
            <person name="Miyauchi S."/>
            <person name="Morin E."/>
            <person name="Drula E."/>
            <person name="Courty P.E."/>
            <person name="Chicoki N."/>
            <person name="Fauchery L."/>
            <person name="Kohler A."/>
            <person name="Kuo A."/>
            <person name="Labutti K."/>
            <person name="Pangilinan J."/>
            <person name="Lipzen A."/>
            <person name="Riley R."/>
            <person name="Andreopoulos W."/>
            <person name="He G."/>
            <person name="Johnson J."/>
            <person name="Barry K.W."/>
            <person name="Grigoriev I.V."/>
            <person name="Nagy L."/>
            <person name="Hibbett D."/>
            <person name="Henrissat B."/>
            <person name="Matheny P.B."/>
            <person name="Labbe J."/>
            <person name="Martin F."/>
        </authorList>
    </citation>
    <scope>NUCLEOTIDE SEQUENCE</scope>
    <source>
        <strain evidence="1">HHB10654</strain>
    </source>
</reference>
<evidence type="ECO:0000313" key="2">
    <source>
        <dbReference type="Proteomes" id="UP000814140"/>
    </source>
</evidence>
<dbReference type="EMBL" id="MU277370">
    <property type="protein sequence ID" value="KAI0054657.1"/>
    <property type="molecule type" value="Genomic_DNA"/>
</dbReference>
<keyword evidence="2" id="KW-1185">Reference proteome</keyword>
<comment type="caution">
    <text evidence="1">The sequence shown here is derived from an EMBL/GenBank/DDBJ whole genome shotgun (WGS) entry which is preliminary data.</text>
</comment>
<name>A0ACB8SEP9_9AGAM</name>
<reference evidence="1" key="2">
    <citation type="journal article" date="2022" name="New Phytol.">
        <title>Evolutionary transition to the ectomycorrhizal habit in the genomes of a hyperdiverse lineage of mushroom-forming fungi.</title>
        <authorList>
            <person name="Looney B."/>
            <person name="Miyauchi S."/>
            <person name="Morin E."/>
            <person name="Drula E."/>
            <person name="Courty P.E."/>
            <person name="Kohler A."/>
            <person name="Kuo A."/>
            <person name="LaButti K."/>
            <person name="Pangilinan J."/>
            <person name="Lipzen A."/>
            <person name="Riley R."/>
            <person name="Andreopoulos W."/>
            <person name="He G."/>
            <person name="Johnson J."/>
            <person name="Nolan M."/>
            <person name="Tritt A."/>
            <person name="Barry K.W."/>
            <person name="Grigoriev I.V."/>
            <person name="Nagy L.G."/>
            <person name="Hibbett D."/>
            <person name="Henrissat B."/>
            <person name="Matheny P.B."/>
            <person name="Labbe J."/>
            <person name="Martin F.M."/>
        </authorList>
    </citation>
    <scope>NUCLEOTIDE SEQUENCE</scope>
    <source>
        <strain evidence="1">HHB10654</strain>
    </source>
</reference>
<proteinExistence type="predicted"/>